<evidence type="ECO:0000256" key="1">
    <source>
        <dbReference type="SAM" id="SignalP"/>
    </source>
</evidence>
<protein>
    <recommendedName>
        <fullName evidence="4">Neuropeptide-like 1</fullName>
    </recommendedName>
</protein>
<gene>
    <name evidence="2" type="ORF">MELIAE_LOCUS13193</name>
</gene>
<evidence type="ECO:0000313" key="3">
    <source>
        <dbReference type="Proteomes" id="UP001154078"/>
    </source>
</evidence>
<sequence length="411" mass="47441">MKKLTFGIWCFIILDVILVKVNSEICDIEIQDTLRALLDPEEYPTLQLQALRRQLIRKLQHALQTVEIEQDPNLDPNLKRSLSALARWNNLPEKRNLEALARAGYIKTLPEEEEEENESYKRSIADLAKNGQLPSHEDKRGIQSLARNGEIHTKPANYKNQAVEEMYKRNIASLARFANFPSYNKRSLSSLARSGDLPSFYYKRSIASLARDGALGKRNVAALLRQDSYVNEHPSDDQSEASDMEKRNIASIKASYNPKFKRSATRNKRQIDFDDSLEYSSPVFQNQNGYDYEELLRELSGAYAEPEKRFLGSVARSGWFRPSRERFSEEKRHIGSLARLGWLPTRRFERAFNRAGRSTGDECRETASDGKTQEYSFTKGPFPLNGEKRFLQQTVQSYKTRNLHPMHPWLQ</sequence>
<name>A0A9P0BK11_BRAAE</name>
<proteinExistence type="predicted"/>
<evidence type="ECO:0008006" key="4">
    <source>
        <dbReference type="Google" id="ProtNLM"/>
    </source>
</evidence>
<organism evidence="2 3">
    <name type="scientific">Brassicogethes aeneus</name>
    <name type="common">Rape pollen beetle</name>
    <name type="synonym">Meligethes aeneus</name>
    <dbReference type="NCBI Taxonomy" id="1431903"/>
    <lineage>
        <taxon>Eukaryota</taxon>
        <taxon>Metazoa</taxon>
        <taxon>Ecdysozoa</taxon>
        <taxon>Arthropoda</taxon>
        <taxon>Hexapoda</taxon>
        <taxon>Insecta</taxon>
        <taxon>Pterygota</taxon>
        <taxon>Neoptera</taxon>
        <taxon>Endopterygota</taxon>
        <taxon>Coleoptera</taxon>
        <taxon>Polyphaga</taxon>
        <taxon>Cucujiformia</taxon>
        <taxon>Nitidulidae</taxon>
        <taxon>Meligethinae</taxon>
        <taxon>Brassicogethes</taxon>
    </lineage>
</organism>
<accession>A0A9P0BK11</accession>
<dbReference type="AlphaFoldDB" id="A0A9P0BK11"/>
<dbReference type="OrthoDB" id="6426745at2759"/>
<dbReference type="Proteomes" id="UP001154078">
    <property type="component" value="Chromosome 9"/>
</dbReference>
<keyword evidence="3" id="KW-1185">Reference proteome</keyword>
<keyword evidence="1" id="KW-0732">Signal</keyword>
<dbReference type="EMBL" id="OV121140">
    <property type="protein sequence ID" value="CAH0564717.1"/>
    <property type="molecule type" value="Genomic_DNA"/>
</dbReference>
<evidence type="ECO:0000313" key="2">
    <source>
        <dbReference type="EMBL" id="CAH0564717.1"/>
    </source>
</evidence>
<feature type="chain" id="PRO_5040481001" description="Neuropeptide-like 1" evidence="1">
    <location>
        <begin position="24"/>
        <end position="411"/>
    </location>
</feature>
<feature type="signal peptide" evidence="1">
    <location>
        <begin position="1"/>
        <end position="23"/>
    </location>
</feature>
<reference evidence="2" key="1">
    <citation type="submission" date="2021-12" db="EMBL/GenBank/DDBJ databases">
        <authorList>
            <person name="King R."/>
        </authorList>
    </citation>
    <scope>NUCLEOTIDE SEQUENCE</scope>
</reference>